<dbReference type="Pfam" id="PF03235">
    <property type="entry name" value="GmrSD_N"/>
    <property type="match status" value="1"/>
</dbReference>
<dbReference type="RefSeq" id="WP_343495295.1">
    <property type="nucleotide sequence ID" value="NZ_JBCPYA010000025.1"/>
</dbReference>
<accession>A0ABU9WUC2</accession>
<gene>
    <name evidence="2" type="ORF">VOI36_36360</name>
</gene>
<evidence type="ECO:0000313" key="3">
    <source>
        <dbReference type="Proteomes" id="UP001466933"/>
    </source>
</evidence>
<name>A0ABU9WUC2_9BURK</name>
<evidence type="ECO:0000313" key="2">
    <source>
        <dbReference type="EMBL" id="MEN2475379.1"/>
    </source>
</evidence>
<dbReference type="Proteomes" id="UP001466933">
    <property type="component" value="Unassembled WGS sequence"/>
</dbReference>
<sequence>MSDALTIRKLIDRISSGDIRIPAFQRNFVWEPDQVAFLLDSIYKGFPIGTIILWKTDTRLKAEKRMGYFTLPEPQKDYPVNYVLDGQQRLTSLFSVFQTDLDPESDEWVDVYFDMLAQETVQESLFVALEVTEVDVKRHFPVKTLFDTVAYRKATSTFSDEKLERLDDLQARFKEYLVPNEVFESDDRNKVAIVFERINRAGTDLNVFELLSAWSWSEEFDLVEKFSTLQDAIADHGFDDLGDDRDLQLRICAGVISGETTPKRILELNGEEIREKFPIIERGILGALDFLSREANVKHYKMLPFPGILVPLSVFFATEKVEGLNYTEKQKHMLLRWFWRSLFSRRFSADVNERQALDIVEMKKLADDENHKFKLPRAELKIDFAKDTFSTANANSRVLILLLSSDNAYSFLSGAKVDPDKVLKKASKHEFHHIFPQKYLQTLGADERSINVLANICFLTRADNNTIRAKAPSEYLARLDPKKKSEYLASAYCPADTESKNYGDFINARVELLVARAQELMA</sequence>
<proteinExistence type="predicted"/>
<feature type="domain" description="GmrSD restriction endonucleases N-terminal" evidence="1">
    <location>
        <begin position="7"/>
        <end position="214"/>
    </location>
</feature>
<reference evidence="2 3" key="1">
    <citation type="submission" date="2024-05" db="EMBL/GenBank/DDBJ databases">
        <title>Burkholderia sp. Nov. a novel bacteria isolated from rhizosphere soil of Camellia sinensis.</title>
        <authorList>
            <person name="Dong Y."/>
        </authorList>
    </citation>
    <scope>NUCLEOTIDE SEQUENCE [LARGE SCALE GENOMIC DNA]</scope>
    <source>
        <strain evidence="2 3">GS2Y</strain>
    </source>
</reference>
<keyword evidence="3" id="KW-1185">Reference proteome</keyword>
<organism evidence="2 3">
    <name type="scientific">Burkholderia theae</name>
    <dbReference type="NCBI Taxonomy" id="3143496"/>
    <lineage>
        <taxon>Bacteria</taxon>
        <taxon>Pseudomonadati</taxon>
        <taxon>Pseudomonadota</taxon>
        <taxon>Betaproteobacteria</taxon>
        <taxon>Burkholderiales</taxon>
        <taxon>Burkholderiaceae</taxon>
        <taxon>Burkholderia</taxon>
    </lineage>
</organism>
<evidence type="ECO:0000259" key="1">
    <source>
        <dbReference type="Pfam" id="PF03235"/>
    </source>
</evidence>
<comment type="caution">
    <text evidence="2">The sequence shown here is derived from an EMBL/GenBank/DDBJ whole genome shotgun (WGS) entry which is preliminary data.</text>
</comment>
<dbReference type="InterPro" id="IPR004919">
    <property type="entry name" value="GmrSD_N"/>
</dbReference>
<dbReference type="PANTHER" id="PTHR37292">
    <property type="entry name" value="VNG6097C"/>
    <property type="match status" value="1"/>
</dbReference>
<dbReference type="PANTHER" id="PTHR37292:SF2">
    <property type="entry name" value="DUF262 DOMAIN-CONTAINING PROTEIN"/>
    <property type="match status" value="1"/>
</dbReference>
<dbReference type="EMBL" id="JBCPYA010000025">
    <property type="protein sequence ID" value="MEN2475379.1"/>
    <property type="molecule type" value="Genomic_DNA"/>
</dbReference>
<protein>
    <submittedName>
        <fullName evidence="2">DUF262 domain-containing protein</fullName>
    </submittedName>
</protein>